<dbReference type="EMBL" id="CAJNOK010007615">
    <property type="protein sequence ID" value="CAF1039498.1"/>
    <property type="molecule type" value="Genomic_DNA"/>
</dbReference>
<evidence type="ECO:0000313" key="4">
    <source>
        <dbReference type="EMBL" id="CAF3807673.1"/>
    </source>
</evidence>
<comment type="caution">
    <text evidence="3">The sequence shown here is derived from an EMBL/GenBank/DDBJ whole genome shotgun (WGS) entry which is preliminary data.</text>
</comment>
<dbReference type="PANTHER" id="PTHR13800">
    <property type="entry name" value="TRANSIENT RECEPTOR POTENTIAL CATION CHANNEL, SUBFAMILY M, MEMBER 6"/>
    <property type="match status" value="1"/>
</dbReference>
<evidence type="ECO:0000313" key="3">
    <source>
        <dbReference type="EMBL" id="CAF1039498.1"/>
    </source>
</evidence>
<dbReference type="AlphaFoldDB" id="A0A8S2DSF5"/>
<dbReference type="PANTHER" id="PTHR13800:SF12">
    <property type="entry name" value="TRANSIENT RECEPTOR POTENTIAL CATION CHANNEL SUBFAMILY M MEMBER-LIKE 2"/>
    <property type="match status" value="1"/>
</dbReference>
<feature type="compositionally biased region" description="Polar residues" evidence="1">
    <location>
        <begin position="240"/>
        <end position="255"/>
    </location>
</feature>
<dbReference type="InterPro" id="IPR041491">
    <property type="entry name" value="TRPM_SLOG"/>
</dbReference>
<gene>
    <name evidence="3" type="ORF">OVA965_LOCUS16408</name>
    <name evidence="4" type="ORF">TMI583_LOCUS16417</name>
</gene>
<feature type="domain" description="TRPM SLOG" evidence="2">
    <location>
        <begin position="292"/>
        <end position="445"/>
    </location>
</feature>
<dbReference type="GO" id="GO:0005886">
    <property type="term" value="C:plasma membrane"/>
    <property type="evidence" value="ECO:0007669"/>
    <property type="project" value="TreeGrafter"/>
</dbReference>
<reference evidence="3" key="1">
    <citation type="submission" date="2021-02" db="EMBL/GenBank/DDBJ databases">
        <authorList>
            <person name="Nowell W R."/>
        </authorList>
    </citation>
    <scope>NUCLEOTIDE SEQUENCE</scope>
</reference>
<sequence>MRRIKDFLNSFDSAYVRFPFTPNDQNSTTAPERSPSATISSSNPRTTTIKQSVIQSSLIEVKAPTQETAKQIVNFMREAWKLPIPQLVISVTGGARFFKITTFEIRNAFQNGLISAALTTGAWIFTDGTNSGVMKAVGDAIDKSRYNTKRPSKIPCIGIASWYYTTDYEHLMHDLEQDGQQIDVAISVSVTSISAEAVLAILDVIRHVSISYYPCRFLSLSMPDEQQPRIIKTEKKAKQSKNQQRIKLYRSSQPVSRKGPLEPECVEHPPSLQATTVRPTSPPSSPSPKNIQENIIEESCSIDLNHTHYLLLDDGNGSGSEWRAKFPKNVANCRADLILKLRAEIEGEASLTISQGQRHKVPVIQILAEGGASSVKTVCEALKTGTYLIVIEGTGRAADLIAEEYRFLYKDKSELTLTIVKNCRFHINIFSFEAGQKLDDAIFEALWNAIKHQAGSKKTDSKEDKRIEELKLAMTWKKFDHIKKMLNENRIGGRGLDLGLLNALRLASVQFIELLIQHGTSLYRLKSLVNR</sequence>
<dbReference type="EMBL" id="CAJOBA010007626">
    <property type="protein sequence ID" value="CAF3807673.1"/>
    <property type="molecule type" value="Genomic_DNA"/>
</dbReference>
<evidence type="ECO:0000313" key="5">
    <source>
        <dbReference type="Proteomes" id="UP000677228"/>
    </source>
</evidence>
<dbReference type="GO" id="GO:0099604">
    <property type="term" value="F:ligand-gated calcium channel activity"/>
    <property type="evidence" value="ECO:0007669"/>
    <property type="project" value="TreeGrafter"/>
</dbReference>
<feature type="region of interest" description="Disordered" evidence="1">
    <location>
        <begin position="234"/>
        <end position="289"/>
    </location>
</feature>
<evidence type="ECO:0000259" key="2">
    <source>
        <dbReference type="Pfam" id="PF18139"/>
    </source>
</evidence>
<evidence type="ECO:0000256" key="1">
    <source>
        <dbReference type="SAM" id="MobiDB-lite"/>
    </source>
</evidence>
<feature type="region of interest" description="Disordered" evidence="1">
    <location>
        <begin position="22"/>
        <end position="45"/>
    </location>
</feature>
<dbReference type="InterPro" id="IPR050927">
    <property type="entry name" value="TRPM"/>
</dbReference>
<proteinExistence type="predicted"/>
<accession>A0A8S2DSF5</accession>
<feature type="domain" description="TRPM SLOG" evidence="2">
    <location>
        <begin position="66"/>
        <end position="172"/>
    </location>
</feature>
<dbReference type="Proteomes" id="UP000677228">
    <property type="component" value="Unassembled WGS sequence"/>
</dbReference>
<protein>
    <recommendedName>
        <fullName evidence="2">TRPM SLOG domain-containing protein</fullName>
    </recommendedName>
</protein>
<dbReference type="Proteomes" id="UP000682733">
    <property type="component" value="Unassembled WGS sequence"/>
</dbReference>
<organism evidence="3 5">
    <name type="scientific">Didymodactylos carnosus</name>
    <dbReference type="NCBI Taxonomy" id="1234261"/>
    <lineage>
        <taxon>Eukaryota</taxon>
        <taxon>Metazoa</taxon>
        <taxon>Spiralia</taxon>
        <taxon>Gnathifera</taxon>
        <taxon>Rotifera</taxon>
        <taxon>Eurotatoria</taxon>
        <taxon>Bdelloidea</taxon>
        <taxon>Philodinida</taxon>
        <taxon>Philodinidae</taxon>
        <taxon>Didymodactylos</taxon>
    </lineage>
</organism>
<name>A0A8S2DSF5_9BILA</name>
<dbReference type="Pfam" id="PF18139">
    <property type="entry name" value="LSDAT_euk"/>
    <property type="match status" value="2"/>
</dbReference>